<protein>
    <submittedName>
        <fullName evidence="1">Uncharacterized protein</fullName>
    </submittedName>
</protein>
<evidence type="ECO:0000313" key="1">
    <source>
        <dbReference type="EMBL" id="GBO06406.1"/>
    </source>
</evidence>
<evidence type="ECO:0000313" key="2">
    <source>
        <dbReference type="Proteomes" id="UP000499080"/>
    </source>
</evidence>
<dbReference type="Proteomes" id="UP000499080">
    <property type="component" value="Unassembled WGS sequence"/>
</dbReference>
<gene>
    <name evidence="1" type="ORF">AVEN_200544_1</name>
</gene>
<keyword evidence="2" id="KW-1185">Reference proteome</keyword>
<sequence>MVSHKISLSFPDIHLFEFLPRHEGRRHAGSALMRTSETVSVKPVKCGGIRSGTSEAERSQHSFEGKICFCSRNLLEANVNKGLRALRPIFGFSRRMSRSHEWDGDRMRNTPPFMNRNR</sequence>
<organism evidence="1 2">
    <name type="scientific">Araneus ventricosus</name>
    <name type="common">Orbweaver spider</name>
    <name type="synonym">Epeira ventricosa</name>
    <dbReference type="NCBI Taxonomy" id="182803"/>
    <lineage>
        <taxon>Eukaryota</taxon>
        <taxon>Metazoa</taxon>
        <taxon>Ecdysozoa</taxon>
        <taxon>Arthropoda</taxon>
        <taxon>Chelicerata</taxon>
        <taxon>Arachnida</taxon>
        <taxon>Araneae</taxon>
        <taxon>Araneomorphae</taxon>
        <taxon>Entelegynae</taxon>
        <taxon>Araneoidea</taxon>
        <taxon>Araneidae</taxon>
        <taxon>Araneus</taxon>
    </lineage>
</organism>
<reference evidence="1 2" key="1">
    <citation type="journal article" date="2019" name="Sci. Rep.">
        <title>Orb-weaving spider Araneus ventricosus genome elucidates the spidroin gene catalogue.</title>
        <authorList>
            <person name="Kono N."/>
            <person name="Nakamura H."/>
            <person name="Ohtoshi R."/>
            <person name="Moran D.A.P."/>
            <person name="Shinohara A."/>
            <person name="Yoshida Y."/>
            <person name="Fujiwara M."/>
            <person name="Mori M."/>
            <person name="Tomita M."/>
            <person name="Arakawa K."/>
        </authorList>
    </citation>
    <scope>NUCLEOTIDE SEQUENCE [LARGE SCALE GENOMIC DNA]</scope>
</reference>
<name>A0A4Y2U409_ARAVE</name>
<accession>A0A4Y2U409</accession>
<dbReference type="AlphaFoldDB" id="A0A4Y2U409"/>
<dbReference type="EMBL" id="BGPR01032748">
    <property type="protein sequence ID" value="GBO06406.1"/>
    <property type="molecule type" value="Genomic_DNA"/>
</dbReference>
<proteinExistence type="predicted"/>
<comment type="caution">
    <text evidence="1">The sequence shown here is derived from an EMBL/GenBank/DDBJ whole genome shotgun (WGS) entry which is preliminary data.</text>
</comment>